<dbReference type="OrthoDB" id="270417at2759"/>
<protein>
    <recommendedName>
        <fullName evidence="15">Transcriptional adapter 2</fullName>
    </recommendedName>
</protein>
<proteinExistence type="predicted"/>
<dbReference type="FunFam" id="1.10.10.10:FF:000087">
    <property type="entry name" value="Transcriptional adapter 2"/>
    <property type="match status" value="1"/>
</dbReference>
<feature type="domain" description="ZZ-type" evidence="11">
    <location>
        <begin position="26"/>
        <end position="85"/>
    </location>
</feature>
<dbReference type="Pfam" id="PF25299">
    <property type="entry name" value="ZZ_ADA2"/>
    <property type="match status" value="1"/>
</dbReference>
<evidence type="ECO:0000259" key="10">
    <source>
        <dbReference type="PROSITE" id="PS50090"/>
    </source>
</evidence>
<dbReference type="GO" id="GO:0003682">
    <property type="term" value="F:chromatin binding"/>
    <property type="evidence" value="ECO:0007669"/>
    <property type="project" value="TreeGrafter"/>
</dbReference>
<evidence type="ECO:0000256" key="6">
    <source>
        <dbReference type="ARBA" id="ARBA00023163"/>
    </source>
</evidence>
<keyword evidence="14" id="KW-1185">Reference proteome</keyword>
<keyword evidence="5" id="KW-0805">Transcription regulation</keyword>
<keyword evidence="6" id="KW-0804">Transcription</keyword>
<dbReference type="Pfam" id="PF00249">
    <property type="entry name" value="Myb_DNA-binding"/>
    <property type="match status" value="1"/>
</dbReference>
<dbReference type="InterPro" id="IPR036388">
    <property type="entry name" value="WH-like_DNA-bd_sf"/>
</dbReference>
<dbReference type="SUPFAM" id="SSF46689">
    <property type="entry name" value="Homeodomain-like"/>
    <property type="match status" value="2"/>
</dbReference>
<dbReference type="Gene3D" id="1.10.10.60">
    <property type="entry name" value="Homeodomain-like"/>
    <property type="match status" value="1"/>
</dbReference>
<evidence type="ECO:0008006" key="15">
    <source>
        <dbReference type="Google" id="ProtNLM"/>
    </source>
</evidence>
<dbReference type="PANTHER" id="PTHR12374:SF20">
    <property type="entry name" value="TRANSCRIPTIONAL ADAPTER 2-ALPHA"/>
    <property type="match status" value="1"/>
</dbReference>
<evidence type="ECO:0000256" key="7">
    <source>
        <dbReference type="ARBA" id="ARBA00023242"/>
    </source>
</evidence>
<accession>A0A139A399</accession>
<dbReference type="Proteomes" id="UP000070544">
    <property type="component" value="Unassembled WGS sequence"/>
</dbReference>
<keyword evidence="7" id="KW-0539">Nucleus</keyword>
<dbReference type="GO" id="GO:0070461">
    <property type="term" value="C:SAGA-type complex"/>
    <property type="evidence" value="ECO:0007669"/>
    <property type="project" value="TreeGrafter"/>
</dbReference>
<dbReference type="InterPro" id="IPR001005">
    <property type="entry name" value="SANT/Myb"/>
</dbReference>
<feature type="non-terminal residue" evidence="13">
    <location>
        <position position="486"/>
    </location>
</feature>
<feature type="region of interest" description="Disordered" evidence="9">
    <location>
        <begin position="164"/>
        <end position="191"/>
    </location>
</feature>
<gene>
    <name evidence="13" type="ORF">M427DRAFT_73307</name>
</gene>
<dbReference type="Pfam" id="PF22941">
    <property type="entry name" value="TADA2A-like_3rd"/>
    <property type="match status" value="1"/>
</dbReference>
<dbReference type="PROSITE" id="PS51293">
    <property type="entry name" value="SANT"/>
    <property type="match status" value="1"/>
</dbReference>
<dbReference type="SMART" id="SM00717">
    <property type="entry name" value="SANT"/>
    <property type="match status" value="1"/>
</dbReference>
<evidence type="ECO:0000256" key="3">
    <source>
        <dbReference type="ARBA" id="ARBA00022771"/>
    </source>
</evidence>
<reference evidence="13 14" key="1">
    <citation type="journal article" date="2015" name="Genome Biol. Evol.">
        <title>Phylogenomic analyses indicate that early fungi evolved digesting cell walls of algal ancestors of land plants.</title>
        <authorList>
            <person name="Chang Y."/>
            <person name="Wang S."/>
            <person name="Sekimoto S."/>
            <person name="Aerts A.L."/>
            <person name="Choi C."/>
            <person name="Clum A."/>
            <person name="LaButti K.M."/>
            <person name="Lindquist E.A."/>
            <person name="Yee Ngan C."/>
            <person name="Ohm R.A."/>
            <person name="Salamov A.A."/>
            <person name="Grigoriev I.V."/>
            <person name="Spatafora J.W."/>
            <person name="Berbee M.L."/>
        </authorList>
    </citation>
    <scope>NUCLEOTIDE SEQUENCE [LARGE SCALE GENOMIC DNA]</scope>
    <source>
        <strain evidence="13 14">JEL478</strain>
    </source>
</reference>
<dbReference type="PROSITE" id="PS50090">
    <property type="entry name" value="MYB_LIKE"/>
    <property type="match status" value="1"/>
</dbReference>
<feature type="domain" description="SANT" evidence="12">
    <location>
        <begin position="87"/>
        <end position="139"/>
    </location>
</feature>
<dbReference type="CDD" id="cd02335">
    <property type="entry name" value="ZZ_ADA2"/>
    <property type="match status" value="1"/>
</dbReference>
<dbReference type="OMA" id="YNGNHRP"/>
<evidence type="ECO:0000256" key="1">
    <source>
        <dbReference type="ARBA" id="ARBA00004123"/>
    </source>
</evidence>
<feature type="domain" description="Myb-like" evidence="10">
    <location>
        <begin position="92"/>
        <end position="135"/>
    </location>
</feature>
<dbReference type="SUPFAM" id="SSF57850">
    <property type="entry name" value="RING/U-box"/>
    <property type="match status" value="1"/>
</dbReference>
<dbReference type="PROSITE" id="PS01357">
    <property type="entry name" value="ZF_ZZ_1"/>
    <property type="match status" value="1"/>
</dbReference>
<dbReference type="GO" id="GO:0008270">
    <property type="term" value="F:zinc ion binding"/>
    <property type="evidence" value="ECO:0007669"/>
    <property type="project" value="UniProtKB-KW"/>
</dbReference>
<name>A0A139A399_GONPJ</name>
<evidence type="ECO:0000256" key="5">
    <source>
        <dbReference type="ARBA" id="ARBA00023015"/>
    </source>
</evidence>
<dbReference type="SMART" id="SM00291">
    <property type="entry name" value="ZnF_ZZ"/>
    <property type="match status" value="1"/>
</dbReference>
<evidence type="ECO:0000256" key="2">
    <source>
        <dbReference type="ARBA" id="ARBA00022723"/>
    </source>
</evidence>
<evidence type="ECO:0000259" key="12">
    <source>
        <dbReference type="PROSITE" id="PS51293"/>
    </source>
</evidence>
<evidence type="ECO:0000256" key="4">
    <source>
        <dbReference type="ARBA" id="ARBA00022833"/>
    </source>
</evidence>
<evidence type="ECO:0000256" key="9">
    <source>
        <dbReference type="SAM" id="MobiDB-lite"/>
    </source>
</evidence>
<dbReference type="InterPro" id="IPR041983">
    <property type="entry name" value="ADA2-like_ZZ"/>
</dbReference>
<dbReference type="InterPro" id="IPR009057">
    <property type="entry name" value="Homeodomain-like_sf"/>
</dbReference>
<keyword evidence="3 8" id="KW-0863">Zinc-finger</keyword>
<dbReference type="InterPro" id="IPR043145">
    <property type="entry name" value="Znf_ZZ_sf"/>
</dbReference>
<dbReference type="InterPro" id="IPR055141">
    <property type="entry name" value="TADA2A_B-like_dom"/>
</dbReference>
<dbReference type="GO" id="GO:0005634">
    <property type="term" value="C:nucleus"/>
    <property type="evidence" value="ECO:0007669"/>
    <property type="project" value="UniProtKB-SubCell"/>
</dbReference>
<dbReference type="PIRSF" id="PIRSF025024">
    <property type="entry name" value="Transcriptional_adaptor_2"/>
    <property type="match status" value="1"/>
</dbReference>
<evidence type="ECO:0000313" key="13">
    <source>
        <dbReference type="EMBL" id="KXS11108.1"/>
    </source>
</evidence>
<dbReference type="GO" id="GO:0003713">
    <property type="term" value="F:transcription coactivator activity"/>
    <property type="evidence" value="ECO:0007669"/>
    <property type="project" value="InterPro"/>
</dbReference>
<sequence length="486" mass="54844">MTVTQTSKSRNSQEKADGPGGPLDLATRYNCDNCNKDITDVVRITCATCEEVDLCVTCFAKGVQPGTRPEHRNDHPYRVVEVLDFPVFDPLWAADEELLFIENMEHYGLGNWEQVSEQLSTKTKEECMKHYEEVYIDSPSWPMPNMSIEFDKESNRRRLRMQAMESTMSPASKKTAAQSIKPPRPYASNPQVHEIQGYMPGRGEYDIEPENSAEDPVKDITFDAEDGPAAVSGLPMDEELKVALLDVYNSKLDIREDKKRFVKEVGLLEYRKVTNAERKRKAEERAIYEKSRVFARCITKADFEELMKAFCEELDLRQQIAQLQEWRRMGVRTAEEGKQYESEKLKRVNNLRLLGFNVGPVNNQSATAAAVVGMMEREKKPAIVGSGMNLTPVAPSSVPVNIPPILAPTAPPSTLNLYRFNRPAPSQLDISKADGVDLLSPAEQILCATLRILPQPYLVIKEKCIQESARMGGIKKQQARELIKID</sequence>
<keyword evidence="4" id="KW-0862">Zinc</keyword>
<dbReference type="EMBL" id="KQ965809">
    <property type="protein sequence ID" value="KXS11108.1"/>
    <property type="molecule type" value="Genomic_DNA"/>
</dbReference>
<dbReference type="GO" id="GO:0006357">
    <property type="term" value="P:regulation of transcription by RNA polymerase II"/>
    <property type="evidence" value="ECO:0007669"/>
    <property type="project" value="InterPro"/>
</dbReference>
<feature type="region of interest" description="Disordered" evidence="9">
    <location>
        <begin position="1"/>
        <end position="22"/>
    </location>
</feature>
<dbReference type="CDD" id="cd00167">
    <property type="entry name" value="SANT"/>
    <property type="match status" value="1"/>
</dbReference>
<dbReference type="InterPro" id="IPR017884">
    <property type="entry name" value="SANT_dom"/>
</dbReference>
<evidence type="ECO:0000313" key="14">
    <source>
        <dbReference type="Proteomes" id="UP000070544"/>
    </source>
</evidence>
<dbReference type="Gene3D" id="3.30.60.90">
    <property type="match status" value="1"/>
</dbReference>
<comment type="subcellular location">
    <subcellularLocation>
        <location evidence="1">Nucleus</location>
    </subcellularLocation>
</comment>
<dbReference type="InterPro" id="IPR016827">
    <property type="entry name" value="Ada2/TADA2"/>
</dbReference>
<dbReference type="PROSITE" id="PS50135">
    <property type="entry name" value="ZF_ZZ_2"/>
    <property type="match status" value="1"/>
</dbReference>
<dbReference type="PANTHER" id="PTHR12374">
    <property type="entry name" value="TRANSCRIPTIONAL ADAPTOR 2 ADA2 -RELATED"/>
    <property type="match status" value="1"/>
</dbReference>
<dbReference type="FunFam" id="3.30.60.90:FF:000008">
    <property type="entry name" value="Transcriptional adapter 2"/>
    <property type="match status" value="1"/>
</dbReference>
<dbReference type="STRING" id="1344416.A0A139A399"/>
<dbReference type="GO" id="GO:0006338">
    <property type="term" value="P:chromatin remodeling"/>
    <property type="evidence" value="ECO:0007669"/>
    <property type="project" value="TreeGrafter"/>
</dbReference>
<keyword evidence="2" id="KW-0479">Metal-binding</keyword>
<evidence type="ECO:0000259" key="11">
    <source>
        <dbReference type="PROSITE" id="PS50135"/>
    </source>
</evidence>
<feature type="compositionally biased region" description="Polar residues" evidence="9">
    <location>
        <begin position="1"/>
        <end position="10"/>
    </location>
</feature>
<dbReference type="AlphaFoldDB" id="A0A139A399"/>
<evidence type="ECO:0000256" key="8">
    <source>
        <dbReference type="PROSITE-ProRule" id="PRU00228"/>
    </source>
</evidence>
<organism evidence="13 14">
    <name type="scientific">Gonapodya prolifera (strain JEL478)</name>
    <name type="common">Monoblepharis prolifera</name>
    <dbReference type="NCBI Taxonomy" id="1344416"/>
    <lineage>
        <taxon>Eukaryota</taxon>
        <taxon>Fungi</taxon>
        <taxon>Fungi incertae sedis</taxon>
        <taxon>Chytridiomycota</taxon>
        <taxon>Chytridiomycota incertae sedis</taxon>
        <taxon>Monoblepharidomycetes</taxon>
        <taxon>Monoblepharidales</taxon>
        <taxon>Gonapodyaceae</taxon>
        <taxon>Gonapodya</taxon>
    </lineage>
</organism>
<dbReference type="InterPro" id="IPR000433">
    <property type="entry name" value="Znf_ZZ"/>
</dbReference>
<feature type="compositionally biased region" description="Polar residues" evidence="9">
    <location>
        <begin position="164"/>
        <end position="178"/>
    </location>
</feature>
<dbReference type="Gene3D" id="1.10.10.10">
    <property type="entry name" value="Winged helix-like DNA-binding domain superfamily/Winged helix DNA-binding domain"/>
    <property type="match status" value="1"/>
</dbReference>